<dbReference type="InterPro" id="IPR031168">
    <property type="entry name" value="G_TrmE"/>
</dbReference>
<dbReference type="Gene3D" id="3.30.1360.120">
    <property type="entry name" value="Probable tRNA modification gtpase trme, domain 1"/>
    <property type="match status" value="1"/>
</dbReference>
<reference evidence="9" key="2">
    <citation type="submission" date="2021-01" db="EMBL/GenBank/DDBJ databases">
        <authorList>
            <person name="Schikora-Tamarit M.A."/>
        </authorList>
    </citation>
    <scope>NUCLEOTIDE SEQUENCE</scope>
    <source>
        <strain evidence="9">CBS6075</strain>
    </source>
</reference>
<dbReference type="RefSeq" id="XP_046064031.1">
    <property type="nucleotide sequence ID" value="XM_046201849.1"/>
</dbReference>
<evidence type="ECO:0000256" key="5">
    <source>
        <dbReference type="ARBA" id="ARBA00023134"/>
    </source>
</evidence>
<dbReference type="GeneID" id="70233089"/>
<accession>A0A9P8T984</accession>
<dbReference type="FunFam" id="3.30.1360.120:FF:000007">
    <property type="entry name" value="tRNA modification GTPase GTPBP3, mitochondrial"/>
    <property type="match status" value="1"/>
</dbReference>
<dbReference type="NCBIfam" id="TIGR00450">
    <property type="entry name" value="mnmE_trmE_thdF"/>
    <property type="match status" value="1"/>
</dbReference>
<organism evidence="9 10">
    <name type="scientific">Ogataea philodendri</name>
    <dbReference type="NCBI Taxonomy" id="1378263"/>
    <lineage>
        <taxon>Eukaryota</taxon>
        <taxon>Fungi</taxon>
        <taxon>Dikarya</taxon>
        <taxon>Ascomycota</taxon>
        <taxon>Saccharomycotina</taxon>
        <taxon>Pichiomycetes</taxon>
        <taxon>Pichiales</taxon>
        <taxon>Pichiaceae</taxon>
        <taxon>Ogataea</taxon>
    </lineage>
</organism>
<evidence type="ECO:0000256" key="6">
    <source>
        <dbReference type="RuleBase" id="RU003313"/>
    </source>
</evidence>
<dbReference type="InterPro" id="IPR004520">
    <property type="entry name" value="GTPase_MnmE"/>
</dbReference>
<keyword evidence="7" id="KW-0175">Coiled coil</keyword>
<comment type="subcellular location">
    <subcellularLocation>
        <location evidence="1">Mitochondrion</location>
    </subcellularLocation>
</comment>
<dbReference type="GO" id="GO:0005525">
    <property type="term" value="F:GTP binding"/>
    <property type="evidence" value="ECO:0007669"/>
    <property type="project" value="UniProtKB-KW"/>
</dbReference>
<reference evidence="9" key="1">
    <citation type="journal article" date="2021" name="Open Biol.">
        <title>Shared evolutionary footprints suggest mitochondrial oxidative damage underlies multiple complex I losses in fungi.</title>
        <authorList>
            <person name="Schikora-Tamarit M.A."/>
            <person name="Marcet-Houben M."/>
            <person name="Nosek J."/>
            <person name="Gabaldon T."/>
        </authorList>
    </citation>
    <scope>NUCLEOTIDE SEQUENCE</scope>
    <source>
        <strain evidence="9">CBS6075</strain>
    </source>
</reference>
<dbReference type="InterPro" id="IPR006073">
    <property type="entry name" value="GTP-bd"/>
</dbReference>
<dbReference type="InterPro" id="IPR025867">
    <property type="entry name" value="MnmE_helical"/>
</dbReference>
<evidence type="ECO:0000313" key="10">
    <source>
        <dbReference type="Proteomes" id="UP000769157"/>
    </source>
</evidence>
<evidence type="ECO:0000313" key="9">
    <source>
        <dbReference type="EMBL" id="KAH3670606.1"/>
    </source>
</evidence>
<dbReference type="OrthoDB" id="188276at2759"/>
<keyword evidence="10" id="KW-1185">Reference proteome</keyword>
<dbReference type="NCBIfam" id="TIGR00231">
    <property type="entry name" value="small_GTP"/>
    <property type="match status" value="1"/>
</dbReference>
<evidence type="ECO:0000256" key="4">
    <source>
        <dbReference type="ARBA" id="ARBA00022741"/>
    </source>
</evidence>
<evidence type="ECO:0000256" key="1">
    <source>
        <dbReference type="ARBA" id="ARBA00004173"/>
    </source>
</evidence>
<comment type="similarity">
    <text evidence="2 6">Belongs to the TRAFAC class TrmE-Era-EngA-EngB-Septin-like GTPase superfamily. TrmE GTPase family.</text>
</comment>
<dbReference type="InterPro" id="IPR027368">
    <property type="entry name" value="MnmE_dom2"/>
</dbReference>
<dbReference type="InterPro" id="IPR018948">
    <property type="entry name" value="GTP-bd_TrmE_N"/>
</dbReference>
<dbReference type="GO" id="GO:0005739">
    <property type="term" value="C:mitochondrion"/>
    <property type="evidence" value="ECO:0007669"/>
    <property type="project" value="UniProtKB-SubCell"/>
</dbReference>
<dbReference type="NCBIfam" id="NF003661">
    <property type="entry name" value="PRK05291.1-3"/>
    <property type="match status" value="1"/>
</dbReference>
<dbReference type="PANTHER" id="PTHR42714:SF2">
    <property type="entry name" value="TRNA MODIFICATION GTPASE GTPBP3, MITOCHONDRIAL"/>
    <property type="match status" value="1"/>
</dbReference>
<dbReference type="InterPro" id="IPR027417">
    <property type="entry name" value="P-loop_NTPase"/>
</dbReference>
<evidence type="ECO:0000256" key="2">
    <source>
        <dbReference type="ARBA" id="ARBA00011043"/>
    </source>
</evidence>
<dbReference type="InterPro" id="IPR005225">
    <property type="entry name" value="Small_GTP-bd"/>
</dbReference>
<evidence type="ECO:0000259" key="8">
    <source>
        <dbReference type="PROSITE" id="PS51709"/>
    </source>
</evidence>
<dbReference type="GO" id="GO:0030488">
    <property type="term" value="P:tRNA methylation"/>
    <property type="evidence" value="ECO:0007669"/>
    <property type="project" value="TreeGrafter"/>
</dbReference>
<proteinExistence type="inferred from homology"/>
<dbReference type="PROSITE" id="PS51709">
    <property type="entry name" value="G_TRME"/>
    <property type="match status" value="1"/>
</dbReference>
<keyword evidence="3 6" id="KW-0819">tRNA processing</keyword>
<dbReference type="AlphaFoldDB" id="A0A9P8T984"/>
<dbReference type="Pfam" id="PF01926">
    <property type="entry name" value="MMR_HSR1"/>
    <property type="match status" value="1"/>
</dbReference>
<gene>
    <name evidence="9" type="ORF">OGAPHI_001121</name>
</gene>
<dbReference type="GO" id="GO:0002098">
    <property type="term" value="P:tRNA wobble uridine modification"/>
    <property type="evidence" value="ECO:0007669"/>
    <property type="project" value="TreeGrafter"/>
</dbReference>
<dbReference type="Gene3D" id="1.20.120.430">
    <property type="entry name" value="tRNA modification GTPase MnmE domain 2"/>
    <property type="match status" value="1"/>
</dbReference>
<dbReference type="CDD" id="cd14858">
    <property type="entry name" value="TrmE_N"/>
    <property type="match status" value="1"/>
</dbReference>
<dbReference type="GO" id="GO:0003924">
    <property type="term" value="F:GTPase activity"/>
    <property type="evidence" value="ECO:0007669"/>
    <property type="project" value="InterPro"/>
</dbReference>
<feature type="domain" description="TrmE-type G" evidence="8">
    <location>
        <begin position="234"/>
        <end position="398"/>
    </location>
</feature>
<dbReference type="Proteomes" id="UP000769157">
    <property type="component" value="Unassembled WGS sequence"/>
</dbReference>
<dbReference type="Pfam" id="PF10396">
    <property type="entry name" value="TrmE_N"/>
    <property type="match status" value="1"/>
</dbReference>
<dbReference type="Gene3D" id="3.40.50.300">
    <property type="entry name" value="P-loop containing nucleotide triphosphate hydrolases"/>
    <property type="match status" value="1"/>
</dbReference>
<feature type="coiled-coil region" evidence="7">
    <location>
        <begin position="197"/>
        <end position="231"/>
    </location>
</feature>
<dbReference type="PANTHER" id="PTHR42714">
    <property type="entry name" value="TRNA MODIFICATION GTPASE GTPBP3"/>
    <property type="match status" value="1"/>
</dbReference>
<dbReference type="CDD" id="cd04164">
    <property type="entry name" value="trmE"/>
    <property type="match status" value="1"/>
</dbReference>
<name>A0A9P8T984_9ASCO</name>
<dbReference type="Pfam" id="PF12631">
    <property type="entry name" value="MnmE_helical"/>
    <property type="match status" value="1"/>
</dbReference>
<keyword evidence="5 6" id="KW-0342">GTP-binding</keyword>
<protein>
    <recommendedName>
        <fullName evidence="8">TrmE-type G domain-containing protein</fullName>
    </recommendedName>
</protein>
<dbReference type="SUPFAM" id="SSF52540">
    <property type="entry name" value="P-loop containing nucleoside triphosphate hydrolases"/>
    <property type="match status" value="1"/>
</dbReference>
<evidence type="ECO:0000256" key="7">
    <source>
        <dbReference type="SAM" id="Coils"/>
    </source>
</evidence>
<dbReference type="HAMAP" id="MF_00379">
    <property type="entry name" value="GTPase_MnmE"/>
    <property type="match status" value="1"/>
</dbReference>
<dbReference type="InterPro" id="IPR027266">
    <property type="entry name" value="TrmE/GcvT-like"/>
</dbReference>
<evidence type="ECO:0000256" key="3">
    <source>
        <dbReference type="ARBA" id="ARBA00022694"/>
    </source>
</evidence>
<keyword evidence="4 6" id="KW-0547">Nucleotide-binding</keyword>
<comment type="caution">
    <text evidence="9">The sequence shown here is derived from an EMBL/GenBank/DDBJ whole genome shotgun (WGS) entry which is preliminary data.</text>
</comment>
<sequence length="475" mass="53310">MLFRRWSSTVPFLPTVYALSTYPARSAIAVVRVTGPASSFVHKSLTSKSVPQPRKAALTKLYHPRSKVLIDQALVLYFNSPHSYTGEDMLELHLHGGTAVVKCILESIEQLHTPEQPIRPAEPGEFSRKAFQNGKMDLTQVEGINDLIHAETERQRLSSLASMKGETKQLFHSWRHKILDNYALITTLIDFGEEHDIDEIGELFDRAESDIKQLETEVRTYLDNVKRSQILLDGFKITLTGPPNAGKSSLLNIIANEDRAIVSEIEGTTRDSIEVPLDINGYKVIIGDTAGIRDTDNIIEKEGIKRAKMKVSEADLNLVLLPCTSLQLEQEMENYLEQCNKDNLIVIFNKSDLLNQRDIGNLVNKFKTDFGIKETQLISCRTKEGIEQLLSCISQKLETWTQEDPIYVSKRIQNIIENDLLFGFDEFYSQAHKNDVVLAAEALKISMDGIGKITGEAIGVEEILGSIFANFCIGK</sequence>
<dbReference type="EMBL" id="JAEUBE010000087">
    <property type="protein sequence ID" value="KAH3670606.1"/>
    <property type="molecule type" value="Genomic_DNA"/>
</dbReference>